<accession>A0ABD1R197</accession>
<organism evidence="2 3">
    <name type="scientific">Abeliophyllum distichum</name>
    <dbReference type="NCBI Taxonomy" id="126358"/>
    <lineage>
        <taxon>Eukaryota</taxon>
        <taxon>Viridiplantae</taxon>
        <taxon>Streptophyta</taxon>
        <taxon>Embryophyta</taxon>
        <taxon>Tracheophyta</taxon>
        <taxon>Spermatophyta</taxon>
        <taxon>Magnoliopsida</taxon>
        <taxon>eudicotyledons</taxon>
        <taxon>Gunneridae</taxon>
        <taxon>Pentapetalae</taxon>
        <taxon>asterids</taxon>
        <taxon>lamiids</taxon>
        <taxon>Lamiales</taxon>
        <taxon>Oleaceae</taxon>
        <taxon>Forsythieae</taxon>
        <taxon>Abeliophyllum</taxon>
    </lineage>
</organism>
<reference evidence="3" key="1">
    <citation type="submission" date="2024-07" db="EMBL/GenBank/DDBJ databases">
        <title>Two chromosome-level genome assemblies of Korean endemic species Abeliophyllum distichum and Forsythia ovata (Oleaceae).</title>
        <authorList>
            <person name="Jang H."/>
        </authorList>
    </citation>
    <scope>NUCLEOTIDE SEQUENCE [LARGE SCALE GENOMIC DNA]</scope>
</reference>
<feature type="compositionally biased region" description="Acidic residues" evidence="1">
    <location>
        <begin position="42"/>
        <end position="51"/>
    </location>
</feature>
<evidence type="ECO:0000256" key="1">
    <source>
        <dbReference type="SAM" id="MobiDB-lite"/>
    </source>
</evidence>
<feature type="region of interest" description="Disordered" evidence="1">
    <location>
        <begin position="1"/>
        <end position="56"/>
    </location>
</feature>
<dbReference type="AlphaFoldDB" id="A0ABD1R197"/>
<feature type="compositionally biased region" description="Basic and acidic residues" evidence="1">
    <location>
        <begin position="10"/>
        <end position="22"/>
    </location>
</feature>
<evidence type="ECO:0000313" key="2">
    <source>
        <dbReference type="EMBL" id="KAL2481391.1"/>
    </source>
</evidence>
<dbReference type="EMBL" id="JBFOLK010000010">
    <property type="protein sequence ID" value="KAL2481391.1"/>
    <property type="molecule type" value="Genomic_DNA"/>
</dbReference>
<proteinExistence type="predicted"/>
<gene>
    <name evidence="2" type="ORF">Adt_34357</name>
</gene>
<sequence>MAHFHPVHSRRNENSEARTEKVKRPKLGPAESEEVKERLECYEDDDDDDENLPFTNELKAMEVPVNFRMPIMDKYNERDDSLGPHQHIQDEAPGPIPRGKMSKTSIPRSYLMRRATSGRRKEKPSRATSKGFSNVINKIETVTDEKALDALVTGLHMRTLFWRNVQNSQLKTYSQLVDLIQREIRSEEMIENREKAEREIGD</sequence>
<name>A0ABD1R197_9LAMI</name>
<evidence type="ECO:0000313" key="3">
    <source>
        <dbReference type="Proteomes" id="UP001604336"/>
    </source>
</evidence>
<dbReference type="Proteomes" id="UP001604336">
    <property type="component" value="Unassembled WGS sequence"/>
</dbReference>
<keyword evidence="3" id="KW-1185">Reference proteome</keyword>
<comment type="caution">
    <text evidence="2">The sequence shown here is derived from an EMBL/GenBank/DDBJ whole genome shotgun (WGS) entry which is preliminary data.</text>
</comment>
<protein>
    <submittedName>
        <fullName evidence="2">Uncharacterized protein</fullName>
    </submittedName>
</protein>